<dbReference type="GO" id="GO:0071051">
    <property type="term" value="P:poly(A)-dependent snoRNA 3'-end processing"/>
    <property type="evidence" value="ECO:0007669"/>
    <property type="project" value="TreeGrafter"/>
</dbReference>
<dbReference type="OrthoDB" id="27298at2759"/>
<feature type="domain" description="Exoribonuclease phosphorolytic" evidence="6">
    <location>
        <begin position="14"/>
        <end position="146"/>
    </location>
</feature>
<keyword evidence="5" id="KW-0539">Nucleus</keyword>
<dbReference type="AlphaFoldDB" id="A0A0D2EU84"/>
<evidence type="ECO:0000256" key="2">
    <source>
        <dbReference type="ARBA" id="ARBA00006678"/>
    </source>
</evidence>
<dbReference type="GO" id="GO:0071028">
    <property type="term" value="P:nuclear mRNA surveillance"/>
    <property type="evidence" value="ECO:0007669"/>
    <property type="project" value="TreeGrafter"/>
</dbReference>
<dbReference type="RefSeq" id="XP_016620095.1">
    <property type="nucleotide sequence ID" value="XM_016763771.1"/>
</dbReference>
<dbReference type="InterPro" id="IPR001247">
    <property type="entry name" value="ExoRNase_PH_dom1"/>
</dbReference>
<evidence type="ECO:0000256" key="3">
    <source>
        <dbReference type="ARBA" id="ARBA00022552"/>
    </source>
</evidence>
<dbReference type="Proteomes" id="UP000053789">
    <property type="component" value="Unassembled WGS sequence"/>
</dbReference>
<sequence>MAVLLMSEPPQAVLGTLVNADGSATYCAPHKSYKIVAGVNYPVEVPYRSDEIPESTLIEVNLRPHNGVGMVKERHVEELIKRTLQAIVLGEETPRTMLQVTLQVVSVESDESLPGGVKGGGQGETYLDLLTSALNAAILGCLDAAVQMRTLAAAALVGISSENGAVVTNPGVLQRKNCASLHVFAFGKDGRTLLMESEGKFSMESWREAVHAARLAVLGHSVVTDAHAVTGTITNASDVNKHSNGDVAMNGTDATTGNNSVICVLDVIRRAMEARVIKDESWRQD</sequence>
<dbReference type="SUPFAM" id="SSF54211">
    <property type="entry name" value="Ribosomal protein S5 domain 2-like"/>
    <property type="match status" value="1"/>
</dbReference>
<keyword evidence="4" id="KW-0271">Exosome</keyword>
<dbReference type="GO" id="GO:0000176">
    <property type="term" value="C:nuclear exosome (RNase complex)"/>
    <property type="evidence" value="ECO:0007669"/>
    <property type="project" value="UniProtKB-ARBA"/>
</dbReference>
<accession>A0A0D2EU84</accession>
<reference evidence="7" key="1">
    <citation type="submission" date="2015-01" db="EMBL/GenBank/DDBJ databases">
        <title>The Genome Sequence of Cladophialophora bantiana CBS 173.52.</title>
        <authorList>
            <consortium name="The Broad Institute Genomics Platform"/>
            <person name="Cuomo C."/>
            <person name="de Hoog S."/>
            <person name="Gorbushina A."/>
            <person name="Stielow B."/>
            <person name="Teixiera M."/>
            <person name="Abouelleil A."/>
            <person name="Chapman S.B."/>
            <person name="Priest M."/>
            <person name="Young S.K."/>
            <person name="Wortman J."/>
            <person name="Nusbaum C."/>
            <person name="Birren B."/>
        </authorList>
    </citation>
    <scope>NUCLEOTIDE SEQUENCE [LARGE SCALE GENOMIC DNA]</scope>
    <source>
        <strain evidence="7">CBS 173.52</strain>
    </source>
</reference>
<dbReference type="HOGENOM" id="CLU_063514_2_2_1"/>
<dbReference type="GO" id="GO:0034475">
    <property type="term" value="P:U4 snRNA 3'-end processing"/>
    <property type="evidence" value="ECO:0007669"/>
    <property type="project" value="TreeGrafter"/>
</dbReference>
<dbReference type="EMBL" id="KN846987">
    <property type="protein sequence ID" value="KIW93426.1"/>
    <property type="molecule type" value="Genomic_DNA"/>
</dbReference>
<comment type="subcellular location">
    <subcellularLocation>
        <location evidence="1">Nucleus</location>
    </subcellularLocation>
</comment>
<protein>
    <recommendedName>
        <fullName evidence="6">Exoribonuclease phosphorolytic domain-containing protein</fullName>
    </recommendedName>
</protein>
<dbReference type="PANTHER" id="PTHR11953:SF1">
    <property type="entry name" value="EXOSOME COMPLEX COMPONENT RRP46"/>
    <property type="match status" value="1"/>
</dbReference>
<evidence type="ECO:0000256" key="4">
    <source>
        <dbReference type="ARBA" id="ARBA00022835"/>
    </source>
</evidence>
<dbReference type="GO" id="GO:0006364">
    <property type="term" value="P:rRNA processing"/>
    <property type="evidence" value="ECO:0007669"/>
    <property type="project" value="UniProtKB-KW"/>
</dbReference>
<evidence type="ECO:0000259" key="6">
    <source>
        <dbReference type="Pfam" id="PF01138"/>
    </source>
</evidence>
<dbReference type="InterPro" id="IPR027408">
    <property type="entry name" value="PNPase/RNase_PH_dom_sf"/>
</dbReference>
<dbReference type="GO" id="GO:0016075">
    <property type="term" value="P:rRNA catabolic process"/>
    <property type="evidence" value="ECO:0007669"/>
    <property type="project" value="TreeGrafter"/>
</dbReference>
<evidence type="ECO:0000313" key="8">
    <source>
        <dbReference type="Proteomes" id="UP000053789"/>
    </source>
</evidence>
<dbReference type="InterPro" id="IPR050080">
    <property type="entry name" value="RNase_PH"/>
</dbReference>
<evidence type="ECO:0000256" key="5">
    <source>
        <dbReference type="ARBA" id="ARBA00023242"/>
    </source>
</evidence>
<keyword evidence="8" id="KW-1185">Reference proteome</keyword>
<name>A0A0D2EU84_CLAB1</name>
<dbReference type="Gene3D" id="3.30.230.70">
    <property type="entry name" value="GHMP Kinase, N-terminal domain"/>
    <property type="match status" value="1"/>
</dbReference>
<dbReference type="GO" id="GO:0000177">
    <property type="term" value="C:cytoplasmic exosome (RNase complex)"/>
    <property type="evidence" value="ECO:0007669"/>
    <property type="project" value="TreeGrafter"/>
</dbReference>
<evidence type="ECO:0000256" key="1">
    <source>
        <dbReference type="ARBA" id="ARBA00004123"/>
    </source>
</evidence>
<organism evidence="7 8">
    <name type="scientific">Cladophialophora bantiana (strain ATCC 10958 / CBS 173.52 / CDC B-1940 / NIH 8579)</name>
    <name type="common">Xylohypha bantiana</name>
    <dbReference type="NCBI Taxonomy" id="1442370"/>
    <lineage>
        <taxon>Eukaryota</taxon>
        <taxon>Fungi</taxon>
        <taxon>Dikarya</taxon>
        <taxon>Ascomycota</taxon>
        <taxon>Pezizomycotina</taxon>
        <taxon>Eurotiomycetes</taxon>
        <taxon>Chaetothyriomycetidae</taxon>
        <taxon>Chaetothyriales</taxon>
        <taxon>Herpotrichiellaceae</taxon>
        <taxon>Cladophialophora</taxon>
    </lineage>
</organism>
<comment type="similarity">
    <text evidence="2">Belongs to the RNase PH family.</text>
</comment>
<gene>
    <name evidence="7" type="ORF">Z519_06031</name>
</gene>
<dbReference type="PANTHER" id="PTHR11953">
    <property type="entry name" value="EXOSOME COMPLEX COMPONENT"/>
    <property type="match status" value="1"/>
</dbReference>
<dbReference type="GO" id="GO:0005730">
    <property type="term" value="C:nucleolus"/>
    <property type="evidence" value="ECO:0007669"/>
    <property type="project" value="TreeGrafter"/>
</dbReference>
<dbReference type="SUPFAM" id="SSF55666">
    <property type="entry name" value="Ribonuclease PH domain 2-like"/>
    <property type="match status" value="1"/>
</dbReference>
<dbReference type="InterPro" id="IPR036345">
    <property type="entry name" value="ExoRNase_PH_dom2_sf"/>
</dbReference>
<dbReference type="Pfam" id="PF01138">
    <property type="entry name" value="RNase_PH"/>
    <property type="match status" value="1"/>
</dbReference>
<dbReference type="GO" id="GO:0003723">
    <property type="term" value="F:RNA binding"/>
    <property type="evidence" value="ECO:0007669"/>
    <property type="project" value="TreeGrafter"/>
</dbReference>
<proteinExistence type="inferred from homology"/>
<evidence type="ECO:0000313" key="7">
    <source>
        <dbReference type="EMBL" id="KIW93426.1"/>
    </source>
</evidence>
<dbReference type="GeneID" id="27698959"/>
<dbReference type="InterPro" id="IPR020568">
    <property type="entry name" value="Ribosomal_Su5_D2-typ_SF"/>
</dbReference>
<keyword evidence="3" id="KW-0698">rRNA processing</keyword>